<dbReference type="GeneID" id="101888637"/>
<feature type="signal peptide" evidence="3">
    <location>
        <begin position="1"/>
        <end position="25"/>
    </location>
</feature>
<dbReference type="Proteomes" id="UP001652621">
    <property type="component" value="Unplaced"/>
</dbReference>
<sequence length="421" mass="45253">MAVLRSMSGALVLIIVLLNNSEVLCRNVTLPKGNSENIRENQTIEKTYPPSSASKYTKAMETTSTATTTTTNSRKARWFPFYTIGRFQNEVCTGKNNLYGTCMVRGECSDNGGVSAGGCSTITNQAVCCIYQKTCGATTQYNNTYFYNSGYPGTYGGGGRCTIVVQPCDSNICQLRIDFLSLSLAPPNGDGFCVTDSLQITGGSSRVPAICGENSGQHVYVDFNGDSPITISIATSAGYTFNRHWQFQITQLACASPTQAPSGCLQYYMEESGTVQSFNYVSAPNSLTNSIGVPGTRQIANHQYGICIRMGANKCSITWSQVDSDAYSFTLTNDVGAVDPSLLATEAVQSQECTTDFIVIPNPTQNGAALPSDRFCGLGLVPTTSSTKPFVLFVNTDGNEDFDISNRGFYLSYSQNGCPIL</sequence>
<dbReference type="RefSeq" id="XP_019891004.2">
    <property type="nucleotide sequence ID" value="XM_020035445.2"/>
</dbReference>
<accession>A0A9J7IC69</accession>
<dbReference type="Pfam" id="PF26080">
    <property type="entry name" value="CUB_animal"/>
    <property type="match status" value="1"/>
</dbReference>
<dbReference type="InterPro" id="IPR035914">
    <property type="entry name" value="Sperma_CUB_dom_sf"/>
</dbReference>
<organism evidence="5 6">
    <name type="scientific">Musca domestica</name>
    <name type="common">House fly</name>
    <dbReference type="NCBI Taxonomy" id="7370"/>
    <lineage>
        <taxon>Eukaryota</taxon>
        <taxon>Metazoa</taxon>
        <taxon>Ecdysozoa</taxon>
        <taxon>Arthropoda</taxon>
        <taxon>Hexapoda</taxon>
        <taxon>Insecta</taxon>
        <taxon>Pterygota</taxon>
        <taxon>Neoptera</taxon>
        <taxon>Endopterygota</taxon>
        <taxon>Diptera</taxon>
        <taxon>Brachycera</taxon>
        <taxon>Muscomorpha</taxon>
        <taxon>Muscoidea</taxon>
        <taxon>Muscidae</taxon>
        <taxon>Musca</taxon>
    </lineage>
</organism>
<feature type="chain" id="PRO_5046017789" evidence="3">
    <location>
        <begin position="26"/>
        <end position="421"/>
    </location>
</feature>
<dbReference type="PANTHER" id="PTHR33236">
    <property type="entry name" value="INTRAFLAGELLAR TRANSPORT PROTEIN 122 FAMILY PROTEIN-RELATED"/>
    <property type="match status" value="1"/>
</dbReference>
<evidence type="ECO:0000256" key="3">
    <source>
        <dbReference type="SAM" id="SignalP"/>
    </source>
</evidence>
<evidence type="ECO:0000313" key="6">
    <source>
        <dbReference type="RefSeq" id="XP_019891004.2"/>
    </source>
</evidence>
<dbReference type="InterPro" id="IPR000859">
    <property type="entry name" value="CUB_dom"/>
</dbReference>
<dbReference type="VEuPathDB" id="VectorBase:MDOMA2_004482"/>
<dbReference type="OrthoDB" id="6337346at2759"/>
<keyword evidence="5" id="KW-1185">Reference proteome</keyword>
<dbReference type="PANTHER" id="PTHR33236:SF5">
    <property type="entry name" value="CUB DOMAIN-CONTAINING PROTEIN"/>
    <property type="match status" value="1"/>
</dbReference>
<feature type="domain" description="CUB" evidence="4">
    <location>
        <begin position="135"/>
        <end position="254"/>
    </location>
</feature>
<dbReference type="SUPFAM" id="SSF49854">
    <property type="entry name" value="Spermadhesin, CUB domain"/>
    <property type="match status" value="1"/>
</dbReference>
<name>A0A9J7IC69_MUSDO</name>
<dbReference type="InterPro" id="IPR058698">
    <property type="entry name" value="CUB_metazoa"/>
</dbReference>
<dbReference type="KEGG" id="mde:101888637"/>
<dbReference type="AlphaFoldDB" id="A0A9J7IC69"/>
<dbReference type="PROSITE" id="PS01180">
    <property type="entry name" value="CUB"/>
    <property type="match status" value="1"/>
</dbReference>
<evidence type="ECO:0000259" key="4">
    <source>
        <dbReference type="PROSITE" id="PS01180"/>
    </source>
</evidence>
<keyword evidence="3" id="KW-0732">Signal</keyword>
<evidence type="ECO:0000256" key="1">
    <source>
        <dbReference type="ARBA" id="ARBA00023157"/>
    </source>
</evidence>
<evidence type="ECO:0000256" key="2">
    <source>
        <dbReference type="PROSITE-ProRule" id="PRU00059"/>
    </source>
</evidence>
<dbReference type="Gene3D" id="2.60.120.290">
    <property type="entry name" value="Spermadhesin, CUB domain"/>
    <property type="match status" value="2"/>
</dbReference>
<proteinExistence type="predicted"/>
<gene>
    <name evidence="6" type="primary">LOC101888637</name>
</gene>
<keyword evidence="1" id="KW-1015">Disulfide bond</keyword>
<protein>
    <submittedName>
        <fullName evidence="6">Uncharacterized protein LOC101888637</fullName>
    </submittedName>
</protein>
<comment type="caution">
    <text evidence="2">Lacks conserved residue(s) required for the propagation of feature annotation.</text>
</comment>
<reference evidence="6" key="1">
    <citation type="submission" date="2025-08" db="UniProtKB">
        <authorList>
            <consortium name="RefSeq"/>
        </authorList>
    </citation>
    <scope>IDENTIFICATION</scope>
    <source>
        <strain evidence="6">Aabys</strain>
        <tissue evidence="6">Whole body</tissue>
    </source>
</reference>
<evidence type="ECO:0000313" key="5">
    <source>
        <dbReference type="Proteomes" id="UP001652621"/>
    </source>
</evidence>